<dbReference type="InterPro" id="IPR000242">
    <property type="entry name" value="PTP_cat"/>
</dbReference>
<name>A0ABY1LFS8_9MICO</name>
<dbReference type="InterPro" id="IPR029021">
    <property type="entry name" value="Prot-tyrosine_phosphatase-like"/>
</dbReference>
<keyword evidence="4" id="KW-1185">Reference proteome</keyword>
<gene>
    <name evidence="3" type="ORF">SAMN06295973_0096</name>
</gene>
<proteinExistence type="predicted"/>
<organism evidence="3 4">
    <name type="scientific">Plantibacter cousiniae</name>
    <name type="common">nom. nud.</name>
    <dbReference type="NCBI Taxonomy" id="199709"/>
    <lineage>
        <taxon>Bacteria</taxon>
        <taxon>Bacillati</taxon>
        <taxon>Actinomycetota</taxon>
        <taxon>Actinomycetes</taxon>
        <taxon>Micrococcales</taxon>
        <taxon>Microbacteriaceae</taxon>
        <taxon>Plantibacter</taxon>
    </lineage>
</organism>
<evidence type="ECO:0000256" key="1">
    <source>
        <dbReference type="SAM" id="MobiDB-lite"/>
    </source>
</evidence>
<dbReference type="EMBL" id="FUZO01000001">
    <property type="protein sequence ID" value="SKC36126.1"/>
    <property type="molecule type" value="Genomic_DNA"/>
</dbReference>
<dbReference type="SUPFAM" id="SSF52799">
    <property type="entry name" value="(Phosphotyrosine protein) phosphatases II"/>
    <property type="match status" value="1"/>
</dbReference>
<feature type="compositionally biased region" description="Basic and acidic residues" evidence="1">
    <location>
        <begin position="1"/>
        <end position="17"/>
    </location>
</feature>
<accession>A0ABY1LFS8</accession>
<dbReference type="Gene3D" id="3.90.190.10">
    <property type="entry name" value="Protein tyrosine phosphatase superfamily"/>
    <property type="match status" value="1"/>
</dbReference>
<comment type="caution">
    <text evidence="3">The sequence shown here is derived from an EMBL/GenBank/DDBJ whole genome shotgun (WGS) entry which is preliminary data.</text>
</comment>
<dbReference type="Pfam" id="PF00102">
    <property type="entry name" value="Y_phosphatase"/>
    <property type="match status" value="1"/>
</dbReference>
<evidence type="ECO:0000313" key="4">
    <source>
        <dbReference type="Proteomes" id="UP000190827"/>
    </source>
</evidence>
<evidence type="ECO:0000259" key="2">
    <source>
        <dbReference type="Pfam" id="PF00102"/>
    </source>
</evidence>
<evidence type="ECO:0000313" key="3">
    <source>
        <dbReference type="EMBL" id="SKC36126.1"/>
    </source>
</evidence>
<protein>
    <submittedName>
        <fullName evidence="3">Protein-tyrosine phosphatase</fullName>
    </submittedName>
</protein>
<feature type="domain" description="Tyrosine-protein phosphatase" evidence="2">
    <location>
        <begin position="66"/>
        <end position="146"/>
    </location>
</feature>
<dbReference type="Proteomes" id="UP000190827">
    <property type="component" value="Unassembled WGS sequence"/>
</dbReference>
<reference evidence="3 4" key="1">
    <citation type="submission" date="2017-02" db="EMBL/GenBank/DDBJ databases">
        <authorList>
            <person name="Varghese N."/>
            <person name="Submissions S."/>
        </authorList>
    </citation>
    <scope>NUCLEOTIDE SEQUENCE [LARGE SCALE GENOMIC DNA]</scope>
    <source>
        <strain evidence="3 4">VKM Ac-1787</strain>
    </source>
</reference>
<sequence>MPPRRPANDRGCDDVHMEPWAAGPSGVVTLPSGRSVRGRGLRRGPVDAADAPDFGVYLTARLHQESWRSRWIAWPDFRLPREPTSALSALREAYDRSATERVEIACGGGTGRTGTALAILARYDGVPADEAVAWVRAVYRRNAVETPWQRRFVREAQLPL</sequence>
<feature type="region of interest" description="Disordered" evidence="1">
    <location>
        <begin position="1"/>
        <end position="20"/>
    </location>
</feature>